<evidence type="ECO:0000313" key="1">
    <source>
        <dbReference type="EMBL" id="KAH7921269.1"/>
    </source>
</evidence>
<reference evidence="1" key="1">
    <citation type="journal article" date="2021" name="New Phytol.">
        <title>Evolutionary innovations through gain and loss of genes in the ectomycorrhizal Boletales.</title>
        <authorList>
            <person name="Wu G."/>
            <person name="Miyauchi S."/>
            <person name="Morin E."/>
            <person name="Kuo A."/>
            <person name="Drula E."/>
            <person name="Varga T."/>
            <person name="Kohler A."/>
            <person name="Feng B."/>
            <person name="Cao Y."/>
            <person name="Lipzen A."/>
            <person name="Daum C."/>
            <person name="Hundley H."/>
            <person name="Pangilinan J."/>
            <person name="Johnson J."/>
            <person name="Barry K."/>
            <person name="LaButti K."/>
            <person name="Ng V."/>
            <person name="Ahrendt S."/>
            <person name="Min B."/>
            <person name="Choi I.G."/>
            <person name="Park H."/>
            <person name="Plett J.M."/>
            <person name="Magnuson J."/>
            <person name="Spatafora J.W."/>
            <person name="Nagy L.G."/>
            <person name="Henrissat B."/>
            <person name="Grigoriev I.V."/>
            <person name="Yang Z.L."/>
            <person name="Xu J."/>
            <person name="Martin F.M."/>
        </authorList>
    </citation>
    <scope>NUCLEOTIDE SEQUENCE</scope>
    <source>
        <strain evidence="1">KUC20120723A-06</strain>
    </source>
</reference>
<organism evidence="1 2">
    <name type="scientific">Leucogyrophana mollusca</name>
    <dbReference type="NCBI Taxonomy" id="85980"/>
    <lineage>
        <taxon>Eukaryota</taxon>
        <taxon>Fungi</taxon>
        <taxon>Dikarya</taxon>
        <taxon>Basidiomycota</taxon>
        <taxon>Agaricomycotina</taxon>
        <taxon>Agaricomycetes</taxon>
        <taxon>Agaricomycetidae</taxon>
        <taxon>Boletales</taxon>
        <taxon>Boletales incertae sedis</taxon>
        <taxon>Leucogyrophana</taxon>
    </lineage>
</organism>
<protein>
    <submittedName>
        <fullName evidence="1">Uncharacterized protein</fullName>
    </submittedName>
</protein>
<accession>A0ACB8B6R6</accession>
<proteinExistence type="predicted"/>
<keyword evidence="2" id="KW-1185">Reference proteome</keyword>
<gene>
    <name evidence="1" type="ORF">BV22DRAFT_1038836</name>
</gene>
<comment type="caution">
    <text evidence="1">The sequence shown here is derived from an EMBL/GenBank/DDBJ whole genome shotgun (WGS) entry which is preliminary data.</text>
</comment>
<sequence length="96" mass="10951">MVSPDAGASLATDHYPKHSWDARPPNRHVVPARNIEARDDFWDARDAVYAMGCEFHADHMVVFFTRQADMMAPPSEYDNERCTILRRITEALSTNS</sequence>
<dbReference type="Proteomes" id="UP000790709">
    <property type="component" value="Unassembled WGS sequence"/>
</dbReference>
<evidence type="ECO:0000313" key="2">
    <source>
        <dbReference type="Proteomes" id="UP000790709"/>
    </source>
</evidence>
<name>A0ACB8B6R6_9AGAM</name>
<dbReference type="EMBL" id="MU266534">
    <property type="protein sequence ID" value="KAH7921269.1"/>
    <property type="molecule type" value="Genomic_DNA"/>
</dbReference>